<proteinExistence type="inferred from homology"/>
<dbReference type="EMBL" id="BAABBX010000016">
    <property type="protein sequence ID" value="GAA4192833.1"/>
    <property type="molecule type" value="Genomic_DNA"/>
</dbReference>
<dbReference type="SMART" id="SM00507">
    <property type="entry name" value="HNHc"/>
    <property type="match status" value="1"/>
</dbReference>
<evidence type="ECO:0000256" key="1">
    <source>
        <dbReference type="ARBA" id="ARBA00023450"/>
    </source>
</evidence>
<dbReference type="InterPro" id="IPR003615">
    <property type="entry name" value="HNH_nuc"/>
</dbReference>
<protein>
    <recommendedName>
        <fullName evidence="3">HNH nuclease domain-containing protein</fullName>
    </recommendedName>
</protein>
<comment type="caution">
    <text evidence="4">The sequence shown here is derived from an EMBL/GenBank/DDBJ whole genome shotgun (WGS) entry which is preliminary data.</text>
</comment>
<sequence>MRTILSAFHRVPVDEELQLYFDRFLADRGAQLTNAKLRALADTLAERLADRPLECEHELASRRRRLWVEHEQGTGMAYLTAYLPGDQAIMAKTRIDLMAETLDDSPLPAEQQRTLDQKRLDVFADVLIGRGLESEVRPSINVYVPLLNLAGCPDELRPATIDGQVPISPARARQLVGTCTSLTRLFTDPVDAAILGVGRRQYAPTADMKRFVLARDETCARPGCTRPGDDCDLDHRIDWALGGETDVANLNPKCPGDHVMKHETRWKVTPGPRGEDIWTSPGGRRYWDHTADPPDPPVPTTWSPAPFDVHPGTGSAFCPEQNDGGTAESPA</sequence>
<keyword evidence="5" id="KW-1185">Reference proteome</keyword>
<evidence type="ECO:0000259" key="3">
    <source>
        <dbReference type="SMART" id="SM00507"/>
    </source>
</evidence>
<gene>
    <name evidence="4" type="ORF">GCM10022288_25710</name>
</gene>
<comment type="similarity">
    <text evidence="1">Belongs to the Rv1128c/1148c/1588c/1702c/1945/3466 family.</text>
</comment>
<dbReference type="CDD" id="cd00085">
    <property type="entry name" value="HNHc"/>
    <property type="match status" value="1"/>
</dbReference>
<accession>A0ABP8AXZ0</accession>
<dbReference type="Pfam" id="PF01844">
    <property type="entry name" value="HNH"/>
    <property type="match status" value="1"/>
</dbReference>
<feature type="domain" description="HNH nuclease" evidence="3">
    <location>
        <begin position="207"/>
        <end position="259"/>
    </location>
</feature>
<feature type="region of interest" description="Disordered" evidence="2">
    <location>
        <begin position="290"/>
        <end position="331"/>
    </location>
</feature>
<dbReference type="Proteomes" id="UP001500213">
    <property type="component" value="Unassembled WGS sequence"/>
</dbReference>
<evidence type="ECO:0000313" key="4">
    <source>
        <dbReference type="EMBL" id="GAA4192833.1"/>
    </source>
</evidence>
<dbReference type="InterPro" id="IPR002711">
    <property type="entry name" value="HNH"/>
</dbReference>
<evidence type="ECO:0000256" key="2">
    <source>
        <dbReference type="SAM" id="MobiDB-lite"/>
    </source>
</evidence>
<dbReference type="Pfam" id="PF02720">
    <property type="entry name" value="DUF222"/>
    <property type="match status" value="1"/>
</dbReference>
<name>A0ABP8AXZ0_9MICO</name>
<dbReference type="InterPro" id="IPR003870">
    <property type="entry name" value="DUF222"/>
</dbReference>
<evidence type="ECO:0000313" key="5">
    <source>
        <dbReference type="Proteomes" id="UP001500213"/>
    </source>
</evidence>
<reference evidence="5" key="1">
    <citation type="journal article" date="2019" name="Int. J. Syst. Evol. Microbiol.">
        <title>The Global Catalogue of Microorganisms (GCM) 10K type strain sequencing project: providing services to taxonomists for standard genome sequencing and annotation.</title>
        <authorList>
            <consortium name="The Broad Institute Genomics Platform"/>
            <consortium name="The Broad Institute Genome Sequencing Center for Infectious Disease"/>
            <person name="Wu L."/>
            <person name="Ma J."/>
        </authorList>
    </citation>
    <scope>NUCLEOTIDE SEQUENCE [LARGE SCALE GENOMIC DNA]</scope>
    <source>
        <strain evidence="5">JCM 17593</strain>
    </source>
</reference>
<organism evidence="4 5">
    <name type="scientific">Gryllotalpicola kribbensis</name>
    <dbReference type="NCBI Taxonomy" id="993084"/>
    <lineage>
        <taxon>Bacteria</taxon>
        <taxon>Bacillati</taxon>
        <taxon>Actinomycetota</taxon>
        <taxon>Actinomycetes</taxon>
        <taxon>Micrococcales</taxon>
        <taxon>Microbacteriaceae</taxon>
        <taxon>Gryllotalpicola</taxon>
    </lineage>
</organism>